<gene>
    <name evidence="5" type="primary">bamB</name>
    <name evidence="5" type="ORF">E6H05_13510</name>
</gene>
<protein>
    <submittedName>
        <fullName evidence="5">Outer membrane protein assembly factor BamB</fullName>
    </submittedName>
</protein>
<dbReference type="InterPro" id="IPR015943">
    <property type="entry name" value="WD40/YVTN_repeat-like_dom_sf"/>
</dbReference>
<dbReference type="Proteomes" id="UP000318834">
    <property type="component" value="Unassembled WGS sequence"/>
</dbReference>
<keyword evidence="2" id="KW-0472">Membrane</keyword>
<evidence type="ECO:0000259" key="4">
    <source>
        <dbReference type="Pfam" id="PF13360"/>
    </source>
</evidence>
<dbReference type="PANTHER" id="PTHR34512">
    <property type="entry name" value="CELL SURFACE PROTEIN"/>
    <property type="match status" value="1"/>
</dbReference>
<name>A0A537IHK9_9BACT</name>
<evidence type="ECO:0000256" key="1">
    <source>
        <dbReference type="ARBA" id="ARBA00022729"/>
    </source>
</evidence>
<accession>A0A537IHK9</accession>
<dbReference type="EMBL" id="VBAP01000140">
    <property type="protein sequence ID" value="TMI70647.1"/>
    <property type="molecule type" value="Genomic_DNA"/>
</dbReference>
<dbReference type="InterPro" id="IPR017687">
    <property type="entry name" value="BamB"/>
</dbReference>
<dbReference type="InterPro" id="IPR018391">
    <property type="entry name" value="PQQ_b-propeller_rpt"/>
</dbReference>
<dbReference type="Gene3D" id="2.130.10.10">
    <property type="entry name" value="YVTN repeat-like/Quinoprotein amine dehydrogenase"/>
    <property type="match status" value="1"/>
</dbReference>
<evidence type="ECO:0000313" key="5">
    <source>
        <dbReference type="EMBL" id="TMI70647.1"/>
    </source>
</evidence>
<dbReference type="AlphaFoldDB" id="A0A537IHK9"/>
<keyword evidence="1" id="KW-0732">Signal</keyword>
<dbReference type="NCBIfam" id="TIGR03300">
    <property type="entry name" value="assembly_YfgL"/>
    <property type="match status" value="1"/>
</dbReference>
<dbReference type="PROSITE" id="PS51257">
    <property type="entry name" value="PROKAR_LIPOPROTEIN"/>
    <property type="match status" value="1"/>
</dbReference>
<organism evidence="5 6">
    <name type="scientific">Candidatus Segetimicrobium genomatis</name>
    <dbReference type="NCBI Taxonomy" id="2569760"/>
    <lineage>
        <taxon>Bacteria</taxon>
        <taxon>Bacillati</taxon>
        <taxon>Candidatus Sysuimicrobiota</taxon>
        <taxon>Candidatus Sysuimicrobiia</taxon>
        <taxon>Candidatus Sysuimicrobiales</taxon>
        <taxon>Candidatus Segetimicrobiaceae</taxon>
        <taxon>Candidatus Segetimicrobium</taxon>
    </lineage>
</organism>
<evidence type="ECO:0000256" key="2">
    <source>
        <dbReference type="ARBA" id="ARBA00023136"/>
    </source>
</evidence>
<comment type="caution">
    <text evidence="5">The sequence shown here is derived from an EMBL/GenBank/DDBJ whole genome shotgun (WGS) entry which is preliminary data.</text>
</comment>
<keyword evidence="3" id="KW-0998">Cell outer membrane</keyword>
<dbReference type="HAMAP" id="MF_00923">
    <property type="entry name" value="OM_assembly_BamB"/>
    <property type="match status" value="1"/>
</dbReference>
<dbReference type="Pfam" id="PF13360">
    <property type="entry name" value="PQQ_2"/>
    <property type="match status" value="1"/>
</dbReference>
<feature type="domain" description="Pyrrolo-quinoline quinone repeat" evidence="4">
    <location>
        <begin position="66"/>
        <end position="297"/>
    </location>
</feature>
<evidence type="ECO:0000256" key="3">
    <source>
        <dbReference type="ARBA" id="ARBA00023237"/>
    </source>
</evidence>
<dbReference type="SMART" id="SM00564">
    <property type="entry name" value="PQQ"/>
    <property type="match status" value="7"/>
</dbReference>
<dbReference type="PANTHER" id="PTHR34512:SF30">
    <property type="entry name" value="OUTER MEMBRANE PROTEIN ASSEMBLY FACTOR BAMB"/>
    <property type="match status" value="1"/>
</dbReference>
<evidence type="ECO:0000313" key="6">
    <source>
        <dbReference type="Proteomes" id="UP000318834"/>
    </source>
</evidence>
<dbReference type="SUPFAM" id="SSF50998">
    <property type="entry name" value="Quinoprotein alcohol dehydrogenase-like"/>
    <property type="match status" value="1"/>
</dbReference>
<reference evidence="5 6" key="1">
    <citation type="journal article" date="2019" name="Nat. Microbiol.">
        <title>Mediterranean grassland soil C-N compound turnover is dependent on rainfall and depth, and is mediated by genomically divergent microorganisms.</title>
        <authorList>
            <person name="Diamond S."/>
            <person name="Andeer P.F."/>
            <person name="Li Z."/>
            <person name="Crits-Christoph A."/>
            <person name="Burstein D."/>
            <person name="Anantharaman K."/>
            <person name="Lane K.R."/>
            <person name="Thomas B.C."/>
            <person name="Pan C."/>
            <person name="Northen T.R."/>
            <person name="Banfield J.F."/>
        </authorList>
    </citation>
    <scope>NUCLEOTIDE SEQUENCE [LARGE SCALE GENOMIC DNA]</scope>
    <source>
        <strain evidence="5">NP_8</strain>
    </source>
</reference>
<proteinExistence type="inferred from homology"/>
<dbReference type="InterPro" id="IPR002372">
    <property type="entry name" value="PQQ_rpt_dom"/>
</dbReference>
<sequence length="374" mass="38966">MRRLVLAGAMLLAGCSGSPGPKMAELSELPASIPVRTLWQANVGEAGDAIFVPVVVVGGVYAAAQDGTVARFDAATGRESWRVNAGQTLSSGVGSDGALVAVGTLEGEVIALDAPSGEVRWRARVSSEVLSAPAVTGDLVIVRSADSRLFALDAKDGRRRWLYQRSSPALSVRSPAGMVAEGGYVFIGFPGGKLVSIALANGGVRWEATVALPRGTTELERVTDVVGLPVVTEREVCAVAYQGRIACFDAASGNPLWSRELSSTVGLAIDARYVLVSDDKGAVHALDRAGGTSVWKQDRLFLRRLTAPLALGREIAVGDIGGYVHFLSRESGAFVGRVATDGSPIRSPLVSLGDGFLVQTRDGNLYALSTAGFS</sequence>
<dbReference type="InterPro" id="IPR011047">
    <property type="entry name" value="Quinoprotein_ADH-like_sf"/>
</dbReference>